<gene>
    <name evidence="2" type="ORF">KS419_19035</name>
</gene>
<dbReference type="EMBL" id="JAHQCS010000152">
    <property type="protein sequence ID" value="MBU9713828.1"/>
    <property type="molecule type" value="Genomic_DNA"/>
</dbReference>
<comment type="caution">
    <text evidence="2">The sequence shown here is derived from an EMBL/GenBank/DDBJ whole genome shotgun (WGS) entry which is preliminary data.</text>
</comment>
<sequence length="304" mass="35125">MRKTSGDLKERMSNTGHPDIDIKDKVMKQIYMRQEKKRQRRPLKIAIISFCFMLLFGGAAYASTHVLQLMNQDGEVLVEIIEEENLGFDENGFEDYYRSLEEAEKQVGENEKIMFYFKGDVPPGGSAYWILGSYNYSYKTLDRMKEAVTSPFTDIRFPTYIPDEFIFDQGEITLMEKYFDMSVREAIEREAETTQKPFVTQPIERGDGLVTSKVAYDYTRGEGALSFVVIENDVNHLGIQLEDMASVEKVTVRGLEGFYYVENGEPSLFWIEEIDEVELAYWITVEGEHALSKEELIIIAEKME</sequence>
<proteinExistence type="predicted"/>
<reference evidence="2 3" key="1">
    <citation type="submission" date="2021-06" db="EMBL/GenBank/DDBJ databases">
        <title>Bacillus sp. RD4P76, an endophyte from a halophyte.</title>
        <authorList>
            <person name="Sun J.-Q."/>
        </authorList>
    </citation>
    <scope>NUCLEOTIDE SEQUENCE [LARGE SCALE GENOMIC DNA]</scope>
    <source>
        <strain evidence="2 3">CGMCC 1.15917</strain>
    </source>
</reference>
<evidence type="ECO:0008006" key="4">
    <source>
        <dbReference type="Google" id="ProtNLM"/>
    </source>
</evidence>
<keyword evidence="1" id="KW-1133">Transmembrane helix</keyword>
<keyword evidence="1" id="KW-0812">Transmembrane</keyword>
<evidence type="ECO:0000256" key="1">
    <source>
        <dbReference type="SAM" id="Phobius"/>
    </source>
</evidence>
<organism evidence="2 3">
    <name type="scientific">Evansella tamaricis</name>
    <dbReference type="NCBI Taxonomy" id="2069301"/>
    <lineage>
        <taxon>Bacteria</taxon>
        <taxon>Bacillati</taxon>
        <taxon>Bacillota</taxon>
        <taxon>Bacilli</taxon>
        <taxon>Bacillales</taxon>
        <taxon>Bacillaceae</taxon>
        <taxon>Evansella</taxon>
    </lineage>
</organism>
<accession>A0ABS6JNE1</accession>
<dbReference type="RefSeq" id="WP_217067977.1">
    <property type="nucleotide sequence ID" value="NZ_JAHQCS010000152.1"/>
</dbReference>
<protein>
    <recommendedName>
        <fullName evidence="4">DUF4367 domain-containing protein</fullName>
    </recommendedName>
</protein>
<keyword evidence="3" id="KW-1185">Reference proteome</keyword>
<evidence type="ECO:0000313" key="2">
    <source>
        <dbReference type="EMBL" id="MBU9713828.1"/>
    </source>
</evidence>
<feature type="transmembrane region" description="Helical" evidence="1">
    <location>
        <begin position="42"/>
        <end position="62"/>
    </location>
</feature>
<dbReference type="Proteomes" id="UP000784880">
    <property type="component" value="Unassembled WGS sequence"/>
</dbReference>
<name>A0ABS6JNE1_9BACI</name>
<evidence type="ECO:0000313" key="3">
    <source>
        <dbReference type="Proteomes" id="UP000784880"/>
    </source>
</evidence>
<keyword evidence="1" id="KW-0472">Membrane</keyword>